<evidence type="ECO:0000313" key="1">
    <source>
        <dbReference type="EMBL" id="KAI8000117.1"/>
    </source>
</evidence>
<reference evidence="1 2" key="1">
    <citation type="journal article" date="2022" name="Plant J.">
        <title>Chromosome-level genome of Camellia lanceoleosa provides a valuable resource for understanding genome evolution and self-incompatibility.</title>
        <authorList>
            <person name="Gong W."/>
            <person name="Xiao S."/>
            <person name="Wang L."/>
            <person name="Liao Z."/>
            <person name="Chang Y."/>
            <person name="Mo W."/>
            <person name="Hu G."/>
            <person name="Li W."/>
            <person name="Zhao G."/>
            <person name="Zhu H."/>
            <person name="Hu X."/>
            <person name="Ji K."/>
            <person name="Xiang X."/>
            <person name="Song Q."/>
            <person name="Yuan D."/>
            <person name="Jin S."/>
            <person name="Zhang L."/>
        </authorList>
    </citation>
    <scope>NUCLEOTIDE SEQUENCE [LARGE SCALE GENOMIC DNA]</scope>
    <source>
        <strain evidence="1">SQ_2022a</strain>
    </source>
</reference>
<accession>A0ACC0GI56</accession>
<gene>
    <name evidence="1" type="ORF">LOK49_LG09G01937</name>
</gene>
<sequence length="117" mass="13041">MDPNQFKSKYSIVIAGDNFDYGSSAKDARWRGGEVLAVVASLRQIFFRNFGGSGEMYPLQAEVRSREECRTRHVVSIVLGGNKLVNHLLKRVSDKQLGMLGRLLRPVGFSPMRGKLG</sequence>
<protein>
    <submittedName>
        <fullName evidence="1">3-isopropylmalate dehydratase small subunit 1</fullName>
    </submittedName>
</protein>
<evidence type="ECO:0000313" key="2">
    <source>
        <dbReference type="Proteomes" id="UP001060215"/>
    </source>
</evidence>
<proteinExistence type="predicted"/>
<name>A0ACC0GI56_9ERIC</name>
<dbReference type="EMBL" id="CM045765">
    <property type="protein sequence ID" value="KAI8000117.1"/>
    <property type="molecule type" value="Genomic_DNA"/>
</dbReference>
<keyword evidence="2" id="KW-1185">Reference proteome</keyword>
<dbReference type="Proteomes" id="UP001060215">
    <property type="component" value="Chromosome 8"/>
</dbReference>
<comment type="caution">
    <text evidence="1">The sequence shown here is derived from an EMBL/GenBank/DDBJ whole genome shotgun (WGS) entry which is preliminary data.</text>
</comment>
<organism evidence="1 2">
    <name type="scientific">Camellia lanceoleosa</name>
    <dbReference type="NCBI Taxonomy" id="1840588"/>
    <lineage>
        <taxon>Eukaryota</taxon>
        <taxon>Viridiplantae</taxon>
        <taxon>Streptophyta</taxon>
        <taxon>Embryophyta</taxon>
        <taxon>Tracheophyta</taxon>
        <taxon>Spermatophyta</taxon>
        <taxon>Magnoliopsida</taxon>
        <taxon>eudicotyledons</taxon>
        <taxon>Gunneridae</taxon>
        <taxon>Pentapetalae</taxon>
        <taxon>asterids</taxon>
        <taxon>Ericales</taxon>
        <taxon>Theaceae</taxon>
        <taxon>Camellia</taxon>
    </lineage>
</organism>